<dbReference type="EMBL" id="BAUV01000014">
    <property type="protein sequence ID" value="GAE35123.1"/>
    <property type="molecule type" value="Genomic_DNA"/>
</dbReference>
<dbReference type="InterPro" id="IPR025662">
    <property type="entry name" value="Sigma_54_int_dom_ATP-bd_1"/>
</dbReference>
<dbReference type="PROSITE" id="PS50112">
    <property type="entry name" value="PAS"/>
    <property type="match status" value="1"/>
</dbReference>
<dbReference type="Gene3D" id="3.40.50.300">
    <property type="entry name" value="P-loop containing nucleotide triphosphate hydrolases"/>
    <property type="match status" value="1"/>
</dbReference>
<evidence type="ECO:0000259" key="4">
    <source>
        <dbReference type="PROSITE" id="PS50112"/>
    </source>
</evidence>
<dbReference type="Gene3D" id="3.30.450.20">
    <property type="entry name" value="PAS domain"/>
    <property type="match status" value="1"/>
</dbReference>
<dbReference type="InterPro" id="IPR035965">
    <property type="entry name" value="PAS-like_dom_sf"/>
</dbReference>
<gene>
    <name evidence="5" type="ORF">JCM9157_2218</name>
</gene>
<dbReference type="InterPro" id="IPR002078">
    <property type="entry name" value="Sigma_54_int"/>
</dbReference>
<dbReference type="PROSITE" id="PS00675">
    <property type="entry name" value="SIGMA54_INTERACT_1"/>
    <property type="match status" value="1"/>
</dbReference>
<evidence type="ECO:0000313" key="5">
    <source>
        <dbReference type="EMBL" id="GAE35123.1"/>
    </source>
</evidence>
<name>W4QU36_HALA3</name>
<dbReference type="SUPFAM" id="SSF54631">
    <property type="entry name" value="CBS-domain pair"/>
    <property type="match status" value="1"/>
</dbReference>
<keyword evidence="2" id="KW-0067">ATP-binding</keyword>
<feature type="domain" description="PAS" evidence="4">
    <location>
        <begin position="146"/>
        <end position="197"/>
    </location>
</feature>
<dbReference type="Pfam" id="PF00989">
    <property type="entry name" value="PAS"/>
    <property type="match status" value="1"/>
</dbReference>
<reference evidence="5 6" key="1">
    <citation type="journal article" date="2014" name="Genome Announc.">
        <title>Draft Genome Sequences of Three Alkaliphilic Bacillus Strains, Bacillus wakoensis JCM 9140T, Bacillus akibai JCM 9157T, and Bacillus hemicellulosilyticus JCM 9152T.</title>
        <authorList>
            <person name="Yuki M."/>
            <person name="Oshima K."/>
            <person name="Suda W."/>
            <person name="Oshida Y."/>
            <person name="Kitamura K."/>
            <person name="Iida T."/>
            <person name="Hattori M."/>
            <person name="Ohkuma M."/>
        </authorList>
    </citation>
    <scope>NUCLEOTIDE SEQUENCE [LARGE SCALE GENOMIC DNA]</scope>
    <source>
        <strain evidence="5 6">JCM 9157</strain>
    </source>
</reference>
<keyword evidence="6" id="KW-1185">Reference proteome</keyword>
<evidence type="ECO:0000256" key="1">
    <source>
        <dbReference type="ARBA" id="ARBA00022741"/>
    </source>
</evidence>
<dbReference type="InterPro" id="IPR013767">
    <property type="entry name" value="PAS_fold"/>
</dbReference>
<keyword evidence="1" id="KW-0547">Nucleotide-binding</keyword>
<dbReference type="CDD" id="cd00009">
    <property type="entry name" value="AAA"/>
    <property type="match status" value="1"/>
</dbReference>
<dbReference type="GO" id="GO:0006355">
    <property type="term" value="P:regulation of DNA-templated transcription"/>
    <property type="evidence" value="ECO:0007669"/>
    <property type="project" value="InterPro"/>
</dbReference>
<sequence length="379" mass="42846">MLNHVDQLSLIDENDLQSELFVQNWMSPPHFLLFDNQTIQEFIEVMKCKNTDLLLIDKEHQVVGAMSNQSIYQLLLEGKSLEDKMDHTMLERASTIYENTPILSVEFTPNQSVVAVLNEQNKIIGSLGKQEIIEAQEFLIQSIQHNVNVIDVVLDIAYEGVALVDRNGFVVKMNTAYRNFLGIQDEVVVGRHVTEVIDNTQLHLTAKTGIPQRGEVQTIKGQKMIVHRIPIWQNDELIGAIGMLIFEGVSELYRILENATKSKVIKQQPKLAKTKLLENKENANTLDQILGTSKEITACKKISFKAAKTNATVLITGESGTGKEVFARAIHQNSYRSEQPFIALNCAAILNIYLKRSYLDMKKVRSRGLKKEETKENLN</sequence>
<evidence type="ECO:0000259" key="3">
    <source>
        <dbReference type="PROSITE" id="PS50045"/>
    </source>
</evidence>
<dbReference type="InterPro" id="IPR046342">
    <property type="entry name" value="CBS_dom_sf"/>
</dbReference>
<dbReference type="InterPro" id="IPR000014">
    <property type="entry name" value="PAS"/>
</dbReference>
<evidence type="ECO:0000256" key="2">
    <source>
        <dbReference type="ARBA" id="ARBA00022840"/>
    </source>
</evidence>
<proteinExistence type="predicted"/>
<dbReference type="Gene3D" id="3.10.580.10">
    <property type="entry name" value="CBS-domain"/>
    <property type="match status" value="1"/>
</dbReference>
<organism evidence="5 6">
    <name type="scientific">Halalkalibacter akibai (strain ATCC 43226 / DSM 21942 / CIP 109018 / JCM 9157 / 1139)</name>
    <name type="common">Bacillus akibai</name>
    <dbReference type="NCBI Taxonomy" id="1236973"/>
    <lineage>
        <taxon>Bacteria</taxon>
        <taxon>Bacillati</taxon>
        <taxon>Bacillota</taxon>
        <taxon>Bacilli</taxon>
        <taxon>Bacillales</taxon>
        <taxon>Bacillaceae</taxon>
        <taxon>Halalkalibacter</taxon>
    </lineage>
</organism>
<dbReference type="SUPFAM" id="SSF52540">
    <property type="entry name" value="P-loop containing nucleoside triphosphate hydrolases"/>
    <property type="match status" value="1"/>
</dbReference>
<feature type="domain" description="Sigma-54 factor interaction" evidence="3">
    <location>
        <begin position="289"/>
        <end position="379"/>
    </location>
</feature>
<dbReference type="Pfam" id="PF00158">
    <property type="entry name" value="Sigma54_activat"/>
    <property type="match status" value="1"/>
</dbReference>
<protein>
    <submittedName>
        <fullName evidence="5">Transcriptional regulator</fullName>
    </submittedName>
</protein>
<accession>W4QU36</accession>
<dbReference type="STRING" id="1236973.JCM9157_2218"/>
<dbReference type="SUPFAM" id="SSF55785">
    <property type="entry name" value="PYP-like sensor domain (PAS domain)"/>
    <property type="match status" value="1"/>
</dbReference>
<dbReference type="AlphaFoldDB" id="W4QU36"/>
<dbReference type="PANTHER" id="PTHR32071">
    <property type="entry name" value="TRANSCRIPTIONAL REGULATORY PROTEIN"/>
    <property type="match status" value="1"/>
</dbReference>
<dbReference type="InterPro" id="IPR027417">
    <property type="entry name" value="P-loop_NTPase"/>
</dbReference>
<dbReference type="eggNOG" id="COG3829">
    <property type="taxonomic scope" value="Bacteria"/>
</dbReference>
<dbReference type="PANTHER" id="PTHR32071:SF57">
    <property type="entry name" value="C4-DICARBOXYLATE TRANSPORT TRANSCRIPTIONAL REGULATORY PROTEIN DCTD"/>
    <property type="match status" value="1"/>
</dbReference>
<dbReference type="PROSITE" id="PS50045">
    <property type="entry name" value="SIGMA54_INTERACT_4"/>
    <property type="match status" value="1"/>
</dbReference>
<evidence type="ECO:0000313" key="6">
    <source>
        <dbReference type="Proteomes" id="UP000018896"/>
    </source>
</evidence>
<dbReference type="GO" id="GO:0005524">
    <property type="term" value="F:ATP binding"/>
    <property type="evidence" value="ECO:0007669"/>
    <property type="project" value="UniProtKB-KW"/>
</dbReference>
<dbReference type="Proteomes" id="UP000018896">
    <property type="component" value="Unassembled WGS sequence"/>
</dbReference>
<comment type="caution">
    <text evidence="5">The sequence shown here is derived from an EMBL/GenBank/DDBJ whole genome shotgun (WGS) entry which is preliminary data.</text>
</comment>